<organism evidence="1 2">
    <name type="scientific">Yersinia hibernica</name>
    <dbReference type="NCBI Taxonomy" id="2339259"/>
    <lineage>
        <taxon>Bacteria</taxon>
        <taxon>Pseudomonadati</taxon>
        <taxon>Pseudomonadota</taxon>
        <taxon>Gammaproteobacteria</taxon>
        <taxon>Enterobacterales</taxon>
        <taxon>Yersiniaceae</taxon>
        <taxon>Yersinia</taxon>
    </lineage>
</organism>
<sequence>MKPLLSLPLMNQPLPNRRCRPKGRHNTMTQEEKFTLLKLQAFTSTDFEQYRERGDVFRQTLSSAVIACLSLPEYWGVDCEFRQEWGGEYPVHLRLNCKMAPTTPIELVSPSHESPYWYGRLWFNGGESVAWFYSSDCFEPDAIRTVLDTLAEYIHAGYTQPNELAVALRRGGHVV</sequence>
<keyword evidence="1" id="KW-0614">Plasmid</keyword>
<dbReference type="Pfam" id="PF06290">
    <property type="entry name" value="PsiB"/>
    <property type="match status" value="1"/>
</dbReference>
<proteinExistence type="predicted"/>
<dbReference type="Proteomes" id="UP000288804">
    <property type="component" value="Plasmid pCFS1934"/>
</dbReference>
<protein>
    <submittedName>
        <fullName evidence="1">Uncharacterized protein</fullName>
    </submittedName>
</protein>
<accession>A0ABX5R789</accession>
<gene>
    <name evidence="1" type="ORF">D5F51_22395</name>
</gene>
<dbReference type="InterPro" id="IPR009385">
    <property type="entry name" value="Plasmid_inh_PsiB"/>
</dbReference>
<keyword evidence="2" id="KW-1185">Reference proteome</keyword>
<name>A0ABX5R789_9GAMM</name>
<evidence type="ECO:0000313" key="2">
    <source>
        <dbReference type="Proteomes" id="UP000288804"/>
    </source>
</evidence>
<reference evidence="2" key="1">
    <citation type="submission" date="2018-09" db="EMBL/GenBank/DDBJ databases">
        <title>Yersinia hibernicus sp. nov.</title>
        <authorList>
            <person name="Nguyen S.V."/>
            <person name="Mundanda D.M."/>
            <person name="Anes J."/>
            <person name="Fanning S."/>
        </authorList>
    </citation>
    <scope>NUCLEOTIDE SEQUENCE [LARGE SCALE GENOMIC DNA]</scope>
    <source>
        <strain evidence="2">CFS1934</strain>
        <plasmid evidence="2">pcfs1934</plasmid>
    </source>
</reference>
<evidence type="ECO:0000313" key="1">
    <source>
        <dbReference type="EMBL" id="QAX81334.1"/>
    </source>
</evidence>
<dbReference type="EMBL" id="CP032488">
    <property type="protein sequence ID" value="QAX81334.1"/>
    <property type="molecule type" value="Genomic_DNA"/>
</dbReference>
<geneLocation type="plasmid" evidence="2">
    <name>pcfs1934</name>
</geneLocation>
<dbReference type="InterPro" id="IPR038131">
    <property type="entry name" value="PsiB-like_sf"/>
</dbReference>
<dbReference type="Gene3D" id="3.40.50.11880">
    <property type="entry name" value="Plasmid SOS inhibition protein"/>
    <property type="match status" value="1"/>
</dbReference>